<dbReference type="EMBL" id="VSRR010004200">
    <property type="protein sequence ID" value="MPC38884.1"/>
    <property type="molecule type" value="Genomic_DNA"/>
</dbReference>
<evidence type="ECO:0000313" key="3">
    <source>
        <dbReference type="Proteomes" id="UP000324222"/>
    </source>
</evidence>
<dbReference type="Proteomes" id="UP000324222">
    <property type="component" value="Unassembled WGS sequence"/>
</dbReference>
<gene>
    <name evidence="2" type="ORF">E2C01_032400</name>
</gene>
<name>A0A5B7F2N4_PORTR</name>
<comment type="caution">
    <text evidence="2">The sequence shown here is derived from an EMBL/GenBank/DDBJ whole genome shotgun (WGS) entry which is preliminary data.</text>
</comment>
<proteinExistence type="predicted"/>
<dbReference type="AlphaFoldDB" id="A0A5B7F2N4"/>
<sequence length="117" mass="12772">MRFVLLGNEGVIGKLSTSDSSLPSPPPLRRYPAALVSRHAPLPRTTPRHRNTSKTGSQTRFYPCPFLIYTRGESSSLGSSPSEDKEVGFPARGCSRPESSSVGDKYLGHRRSPAPKF</sequence>
<feature type="region of interest" description="Disordered" evidence="1">
    <location>
        <begin position="9"/>
        <end position="60"/>
    </location>
</feature>
<protein>
    <submittedName>
        <fullName evidence="2">Uncharacterized protein</fullName>
    </submittedName>
</protein>
<organism evidence="2 3">
    <name type="scientific">Portunus trituberculatus</name>
    <name type="common">Swimming crab</name>
    <name type="synonym">Neptunus trituberculatus</name>
    <dbReference type="NCBI Taxonomy" id="210409"/>
    <lineage>
        <taxon>Eukaryota</taxon>
        <taxon>Metazoa</taxon>
        <taxon>Ecdysozoa</taxon>
        <taxon>Arthropoda</taxon>
        <taxon>Crustacea</taxon>
        <taxon>Multicrustacea</taxon>
        <taxon>Malacostraca</taxon>
        <taxon>Eumalacostraca</taxon>
        <taxon>Eucarida</taxon>
        <taxon>Decapoda</taxon>
        <taxon>Pleocyemata</taxon>
        <taxon>Brachyura</taxon>
        <taxon>Eubrachyura</taxon>
        <taxon>Portunoidea</taxon>
        <taxon>Portunidae</taxon>
        <taxon>Portuninae</taxon>
        <taxon>Portunus</taxon>
    </lineage>
</organism>
<feature type="compositionally biased region" description="Basic residues" evidence="1">
    <location>
        <begin position="108"/>
        <end position="117"/>
    </location>
</feature>
<feature type="region of interest" description="Disordered" evidence="1">
    <location>
        <begin position="73"/>
        <end position="117"/>
    </location>
</feature>
<keyword evidence="3" id="KW-1185">Reference proteome</keyword>
<accession>A0A5B7F2N4</accession>
<reference evidence="2 3" key="1">
    <citation type="submission" date="2019-05" db="EMBL/GenBank/DDBJ databases">
        <title>Another draft genome of Portunus trituberculatus and its Hox gene families provides insights of decapod evolution.</title>
        <authorList>
            <person name="Jeong J.-H."/>
            <person name="Song I."/>
            <person name="Kim S."/>
            <person name="Choi T."/>
            <person name="Kim D."/>
            <person name="Ryu S."/>
            <person name="Kim W."/>
        </authorList>
    </citation>
    <scope>NUCLEOTIDE SEQUENCE [LARGE SCALE GENOMIC DNA]</scope>
    <source>
        <tissue evidence="2">Muscle</tissue>
    </source>
</reference>
<evidence type="ECO:0000256" key="1">
    <source>
        <dbReference type="SAM" id="MobiDB-lite"/>
    </source>
</evidence>
<evidence type="ECO:0000313" key="2">
    <source>
        <dbReference type="EMBL" id="MPC38884.1"/>
    </source>
</evidence>